<feature type="compositionally biased region" description="Basic and acidic residues" evidence="4">
    <location>
        <begin position="299"/>
        <end position="310"/>
    </location>
</feature>
<keyword evidence="2" id="KW-0804">Transcription</keyword>
<comment type="similarity">
    <text evidence="3">Belongs to the GRAS family.</text>
</comment>
<proteinExistence type="inferred from homology"/>
<keyword evidence="1" id="KW-0805">Transcription regulation</keyword>
<accession>A0A7J7HP76</accession>
<dbReference type="Pfam" id="PF03514">
    <property type="entry name" value="GRAS"/>
    <property type="match status" value="1"/>
</dbReference>
<reference evidence="5 6" key="2">
    <citation type="submission" date="2020-07" db="EMBL/GenBank/DDBJ databases">
        <title>Genome assembly of wild tea tree DASZ reveals pedigree and selection history of tea varieties.</title>
        <authorList>
            <person name="Zhang W."/>
        </authorList>
    </citation>
    <scope>NUCLEOTIDE SEQUENCE [LARGE SCALE GENOMIC DNA]</scope>
    <source>
        <strain evidence="6">cv. G240</strain>
        <tissue evidence="5">Leaf</tissue>
    </source>
</reference>
<gene>
    <name evidence="5" type="ORF">HYC85_007073</name>
</gene>
<dbReference type="EMBL" id="JACBKZ010000003">
    <property type="protein sequence ID" value="KAF5954217.1"/>
    <property type="molecule type" value="Genomic_DNA"/>
</dbReference>
<sequence length="758" mass="85901">MDSFLWAFPDSRNGYECNHGSVSAYSDSNVVKGFQLKDTSLDYNVVDLPLTSNVSDPVIHCTDVSNRLDRDSADENGFSDAVLRFVNQVLMEDDSEDKDCTIQDSTLHAAEKSFYEILNEKYPSLPSQPLHHDDPSSSSDDSITHCCSNCSGSSISPNNSIESSMITDLHKYESSQIHNPYIDHTLPTNSQSFCSSGSSGHTGLVESLLNPVLESRSSWQFNKGIEETEKILSLEKNGNLVDQFYSEASKSGSSLTYFENQGLTHPVSKEKVLKVKPDPEKDEVDLPDSSLLKGRKNHHREESDLEEGRSNKHLAVYTEESVLHEMFDKVLSLYGYNAEAGLNPRDGGAFLNGSSWESQQNELTKGLNCEMIYAKKGVSKREAVDMRNLLIQCMQSVANNDHQSARKLLRQIRWRSSPRGDGSQRMAHYFANSLEARLVGTGSLENRALAANMSYVDVLKAYKLFLSTFPFMESSHFFATQMVMERAAKVTSLHIIHFGAMSGVQWIPLIQRLSTRSGGSPKLRITGIDFPQVGFRPAARVNETGSRLAKYCEKFNVPFEYNGIAQKWETVNVEDLGIEKDELLVVNCLYHLMHILDETIMQHSPRDAVLNLILRINPDIFIHGIVNGNYNSPFFVSRFREALFHFSAFFDMLEANVPRENHERMVFERDIWGKEILNVVACEGLERTERPETYKHWQIRMLRAGFKQLPLNQEIVKQIRTRVKSNYHKDFFVDDASQWMLSGWKGRALFALSCWKPA</sequence>
<protein>
    <submittedName>
        <fullName evidence="5">Uncharacterized protein</fullName>
    </submittedName>
</protein>
<feature type="region of interest" description="VHIID" evidence="3">
    <location>
        <begin position="462"/>
        <end position="527"/>
    </location>
</feature>
<evidence type="ECO:0000256" key="1">
    <source>
        <dbReference type="ARBA" id="ARBA00023015"/>
    </source>
</evidence>
<dbReference type="Proteomes" id="UP000593564">
    <property type="component" value="Unassembled WGS sequence"/>
</dbReference>
<evidence type="ECO:0000313" key="5">
    <source>
        <dbReference type="EMBL" id="KAF5954217.1"/>
    </source>
</evidence>
<feature type="region of interest" description="Leucine repeat II (LRII)" evidence="3">
    <location>
        <begin position="543"/>
        <end position="575"/>
    </location>
</feature>
<dbReference type="InterPro" id="IPR005202">
    <property type="entry name" value="TF_GRAS"/>
</dbReference>
<feature type="region of interest" description="Disordered" evidence="4">
    <location>
        <begin position="274"/>
        <end position="311"/>
    </location>
</feature>
<evidence type="ECO:0000256" key="4">
    <source>
        <dbReference type="SAM" id="MobiDB-lite"/>
    </source>
</evidence>
<keyword evidence="6" id="KW-1185">Reference proteome</keyword>
<dbReference type="AlphaFoldDB" id="A0A7J7HP76"/>
<evidence type="ECO:0000256" key="2">
    <source>
        <dbReference type="ARBA" id="ARBA00023163"/>
    </source>
</evidence>
<comment type="caution">
    <text evidence="3">Lacks conserved residue(s) required for the propagation of feature annotation.</text>
</comment>
<reference evidence="6" key="1">
    <citation type="journal article" date="2020" name="Nat. Commun.">
        <title>Genome assembly of wild tea tree DASZ reveals pedigree and selection history of tea varieties.</title>
        <authorList>
            <person name="Zhang W."/>
            <person name="Zhang Y."/>
            <person name="Qiu H."/>
            <person name="Guo Y."/>
            <person name="Wan H."/>
            <person name="Zhang X."/>
            <person name="Scossa F."/>
            <person name="Alseekh S."/>
            <person name="Zhang Q."/>
            <person name="Wang P."/>
            <person name="Xu L."/>
            <person name="Schmidt M.H."/>
            <person name="Jia X."/>
            <person name="Li D."/>
            <person name="Zhu A."/>
            <person name="Guo F."/>
            <person name="Chen W."/>
            <person name="Ni D."/>
            <person name="Usadel B."/>
            <person name="Fernie A.R."/>
            <person name="Wen W."/>
        </authorList>
    </citation>
    <scope>NUCLEOTIDE SEQUENCE [LARGE SCALE GENOMIC DNA]</scope>
    <source>
        <strain evidence="6">cv. G240</strain>
    </source>
</reference>
<comment type="caution">
    <text evidence="5">The sequence shown here is derived from an EMBL/GenBank/DDBJ whole genome shotgun (WGS) entry which is preliminary data.</text>
</comment>
<dbReference type="PROSITE" id="PS50985">
    <property type="entry name" value="GRAS"/>
    <property type="match status" value="1"/>
</dbReference>
<dbReference type="PANTHER" id="PTHR31636">
    <property type="entry name" value="OSJNBA0084A10.13 PROTEIN-RELATED"/>
    <property type="match status" value="1"/>
</dbReference>
<feature type="region of interest" description="SAW" evidence="3">
    <location>
        <begin position="681"/>
        <end position="756"/>
    </location>
</feature>
<evidence type="ECO:0000256" key="3">
    <source>
        <dbReference type="PROSITE-ProRule" id="PRU01191"/>
    </source>
</evidence>
<evidence type="ECO:0000313" key="6">
    <source>
        <dbReference type="Proteomes" id="UP000593564"/>
    </source>
</evidence>
<name>A0A7J7HP76_CAMSI</name>
<organism evidence="5 6">
    <name type="scientific">Camellia sinensis</name>
    <name type="common">Tea plant</name>
    <name type="synonym">Thea sinensis</name>
    <dbReference type="NCBI Taxonomy" id="4442"/>
    <lineage>
        <taxon>Eukaryota</taxon>
        <taxon>Viridiplantae</taxon>
        <taxon>Streptophyta</taxon>
        <taxon>Embryophyta</taxon>
        <taxon>Tracheophyta</taxon>
        <taxon>Spermatophyta</taxon>
        <taxon>Magnoliopsida</taxon>
        <taxon>eudicotyledons</taxon>
        <taxon>Gunneridae</taxon>
        <taxon>Pentapetalae</taxon>
        <taxon>asterids</taxon>
        <taxon>Ericales</taxon>
        <taxon>Theaceae</taxon>
        <taxon>Camellia</taxon>
    </lineage>
</organism>